<gene>
    <name evidence="3" type="ORF">OM075_23155</name>
</gene>
<evidence type="ECO:0000313" key="4">
    <source>
        <dbReference type="Proteomes" id="UP001209229"/>
    </source>
</evidence>
<protein>
    <submittedName>
        <fullName evidence="3">Helix-turn-helix domain-containing protein</fullName>
    </submittedName>
</protein>
<dbReference type="EMBL" id="JAPDPJ010000104">
    <property type="protein sequence ID" value="MCW3789380.1"/>
    <property type="molecule type" value="Genomic_DNA"/>
</dbReference>
<feature type="domain" description="HTH cro/C1-type" evidence="2">
    <location>
        <begin position="11"/>
        <end position="65"/>
    </location>
</feature>
<evidence type="ECO:0000313" key="3">
    <source>
        <dbReference type="EMBL" id="MCW3789380.1"/>
    </source>
</evidence>
<dbReference type="Gene3D" id="1.10.260.40">
    <property type="entry name" value="lambda repressor-like DNA-binding domains"/>
    <property type="match status" value="1"/>
</dbReference>
<dbReference type="GO" id="GO:0003677">
    <property type="term" value="F:DNA binding"/>
    <property type="evidence" value="ECO:0007669"/>
    <property type="project" value="UniProtKB-KW"/>
</dbReference>
<keyword evidence="4" id="KW-1185">Reference proteome</keyword>
<dbReference type="PANTHER" id="PTHR46797:SF1">
    <property type="entry name" value="METHYLPHOSPHONATE SYNTHASE"/>
    <property type="match status" value="1"/>
</dbReference>
<dbReference type="Pfam" id="PF01381">
    <property type="entry name" value="HTH_3"/>
    <property type="match status" value="1"/>
</dbReference>
<dbReference type="InterPro" id="IPR001387">
    <property type="entry name" value="Cro/C1-type_HTH"/>
</dbReference>
<keyword evidence="1" id="KW-0238">DNA-binding</keyword>
<dbReference type="RefSeq" id="WP_301192935.1">
    <property type="nucleotide sequence ID" value="NZ_JAPDPJ010000104.1"/>
</dbReference>
<dbReference type="GO" id="GO:0005829">
    <property type="term" value="C:cytosol"/>
    <property type="evidence" value="ECO:0007669"/>
    <property type="project" value="TreeGrafter"/>
</dbReference>
<dbReference type="PROSITE" id="PS50943">
    <property type="entry name" value="HTH_CROC1"/>
    <property type="match status" value="1"/>
</dbReference>
<proteinExistence type="predicted"/>
<dbReference type="GO" id="GO:0003700">
    <property type="term" value="F:DNA-binding transcription factor activity"/>
    <property type="evidence" value="ECO:0007669"/>
    <property type="project" value="TreeGrafter"/>
</dbReference>
<dbReference type="InterPro" id="IPR010982">
    <property type="entry name" value="Lambda_DNA-bd_dom_sf"/>
</dbReference>
<reference evidence="3" key="1">
    <citation type="submission" date="2022-10" db="EMBL/GenBank/DDBJ databases">
        <authorList>
            <person name="Yu W.X."/>
        </authorList>
    </citation>
    <scope>NUCLEOTIDE SEQUENCE</scope>
    <source>
        <strain evidence="3">AAT</strain>
    </source>
</reference>
<dbReference type="SMART" id="SM00530">
    <property type="entry name" value="HTH_XRE"/>
    <property type="match status" value="1"/>
</dbReference>
<organism evidence="3 4">
    <name type="scientific">Plebeiibacterium sediminum</name>
    <dbReference type="NCBI Taxonomy" id="2992112"/>
    <lineage>
        <taxon>Bacteria</taxon>
        <taxon>Pseudomonadati</taxon>
        <taxon>Bacteroidota</taxon>
        <taxon>Bacteroidia</taxon>
        <taxon>Marinilabiliales</taxon>
        <taxon>Marinilabiliaceae</taxon>
        <taxon>Plebeiibacterium</taxon>
    </lineage>
</organism>
<dbReference type="PANTHER" id="PTHR46797">
    <property type="entry name" value="HTH-TYPE TRANSCRIPTIONAL REGULATOR"/>
    <property type="match status" value="1"/>
</dbReference>
<dbReference type="Proteomes" id="UP001209229">
    <property type="component" value="Unassembled WGS sequence"/>
</dbReference>
<sequence>MDYKANIGEQVRSIRVQKGMTQKDLAKACNIDASDLSKIEKGKQNISLDSLEKIFLQLGKSIESLKLTSMKLDKIREQLIDELSNSQEWDYKLNDTSPGHYGVEDWEVAIYSDRFFVDIPNRKFTFKNADFSAKLVLGGSKDGFVVPFDKVANGAGTFTFLDKKKVRINDVSIDMDLDVYGDN</sequence>
<dbReference type="CDD" id="cd00093">
    <property type="entry name" value="HTH_XRE"/>
    <property type="match status" value="1"/>
</dbReference>
<dbReference type="SUPFAM" id="SSF47413">
    <property type="entry name" value="lambda repressor-like DNA-binding domains"/>
    <property type="match status" value="1"/>
</dbReference>
<dbReference type="AlphaFoldDB" id="A0AAE3M9P3"/>
<evidence type="ECO:0000256" key="1">
    <source>
        <dbReference type="ARBA" id="ARBA00023125"/>
    </source>
</evidence>
<evidence type="ECO:0000259" key="2">
    <source>
        <dbReference type="PROSITE" id="PS50943"/>
    </source>
</evidence>
<comment type="caution">
    <text evidence="3">The sequence shown here is derived from an EMBL/GenBank/DDBJ whole genome shotgun (WGS) entry which is preliminary data.</text>
</comment>
<name>A0AAE3M9P3_9BACT</name>
<dbReference type="InterPro" id="IPR050807">
    <property type="entry name" value="TransReg_Diox_bact_type"/>
</dbReference>
<accession>A0AAE3M9P3</accession>